<dbReference type="OrthoDB" id="337486at2759"/>
<dbReference type="GO" id="GO:0003887">
    <property type="term" value="F:DNA-directed DNA polymerase activity"/>
    <property type="evidence" value="ECO:0007669"/>
    <property type="project" value="TreeGrafter"/>
</dbReference>
<gene>
    <name evidence="2" type="ORF">C1645_754006</name>
</gene>
<evidence type="ECO:0000256" key="1">
    <source>
        <dbReference type="SAM" id="MobiDB-lite"/>
    </source>
</evidence>
<sequence length="191" mass="22188">MPKRKNSSSRQQKLTELFPSAKRDKAAEKDNPKKKLKQTIIEKSEREERYNEEINLVATHEDTLASVKQEDLASSHQKILDGSEKDQEVEALIYEDNAVSHETSDMESEPEELPKNRVEIQPKLTFHDEDYTPIDKLLHAFDLNYQFGPCIGLTRLERWERAHRLGLNPPEEVRDALTNPELNECVFYGRV</sequence>
<dbReference type="PANTHER" id="PTHR14303:SF0">
    <property type="entry name" value="DNA POLYMERASE DELTA SUBUNIT 4"/>
    <property type="match status" value="1"/>
</dbReference>
<proteinExistence type="predicted"/>
<feature type="compositionally biased region" description="Basic and acidic residues" evidence="1">
    <location>
        <begin position="40"/>
        <end position="50"/>
    </location>
</feature>
<dbReference type="AlphaFoldDB" id="A0A397TPM3"/>
<dbReference type="EMBL" id="QKYT01000038">
    <property type="protein sequence ID" value="RIA96804.1"/>
    <property type="molecule type" value="Genomic_DNA"/>
</dbReference>
<keyword evidence="3" id="KW-1185">Reference proteome</keyword>
<dbReference type="Pfam" id="PF04081">
    <property type="entry name" value="DNA_pol_delta_4"/>
    <property type="match status" value="1"/>
</dbReference>
<dbReference type="STRING" id="658196.A0A397TPM3"/>
<comment type="caution">
    <text evidence="2">The sequence shown here is derived from an EMBL/GenBank/DDBJ whole genome shotgun (WGS) entry which is preliminary data.</text>
</comment>
<dbReference type="Proteomes" id="UP000265703">
    <property type="component" value="Unassembled WGS sequence"/>
</dbReference>
<name>A0A397TPM3_9GLOM</name>
<feature type="region of interest" description="Disordered" evidence="1">
    <location>
        <begin position="1"/>
        <end position="50"/>
    </location>
</feature>
<dbReference type="InterPro" id="IPR007218">
    <property type="entry name" value="DNA_pol_delta_4"/>
</dbReference>
<dbReference type="PANTHER" id="PTHR14303">
    <property type="entry name" value="DNA POLYMERASE DELTA SUBUNIT 4"/>
    <property type="match status" value="1"/>
</dbReference>
<dbReference type="GO" id="GO:0000731">
    <property type="term" value="P:DNA synthesis involved in DNA repair"/>
    <property type="evidence" value="ECO:0007669"/>
    <property type="project" value="InterPro"/>
</dbReference>
<protein>
    <submittedName>
        <fullName evidence="2">DNA polymerase delta, subunit 4-domain-containing protein</fullName>
    </submittedName>
</protein>
<accession>A0A397TPM3</accession>
<evidence type="ECO:0000313" key="2">
    <source>
        <dbReference type="EMBL" id="RIA96804.1"/>
    </source>
</evidence>
<dbReference type="GO" id="GO:0006261">
    <property type="term" value="P:DNA-templated DNA replication"/>
    <property type="evidence" value="ECO:0007669"/>
    <property type="project" value="TreeGrafter"/>
</dbReference>
<organism evidence="2 3">
    <name type="scientific">Glomus cerebriforme</name>
    <dbReference type="NCBI Taxonomy" id="658196"/>
    <lineage>
        <taxon>Eukaryota</taxon>
        <taxon>Fungi</taxon>
        <taxon>Fungi incertae sedis</taxon>
        <taxon>Mucoromycota</taxon>
        <taxon>Glomeromycotina</taxon>
        <taxon>Glomeromycetes</taxon>
        <taxon>Glomerales</taxon>
        <taxon>Glomeraceae</taxon>
        <taxon>Glomus</taxon>
    </lineage>
</organism>
<evidence type="ECO:0000313" key="3">
    <source>
        <dbReference type="Proteomes" id="UP000265703"/>
    </source>
</evidence>
<dbReference type="GO" id="GO:0043625">
    <property type="term" value="C:delta DNA polymerase complex"/>
    <property type="evidence" value="ECO:0007669"/>
    <property type="project" value="TreeGrafter"/>
</dbReference>
<feature type="compositionally biased region" description="Basic and acidic residues" evidence="1">
    <location>
        <begin position="21"/>
        <end position="33"/>
    </location>
</feature>
<reference evidence="2 3" key="1">
    <citation type="submission" date="2018-06" db="EMBL/GenBank/DDBJ databases">
        <title>Comparative genomics reveals the genomic features of Rhizophagus irregularis, R. cerebriforme, R. diaphanum and Gigaspora rosea, and their symbiotic lifestyle signature.</title>
        <authorList>
            <person name="Morin E."/>
            <person name="San Clemente H."/>
            <person name="Chen E.C.H."/>
            <person name="De La Providencia I."/>
            <person name="Hainaut M."/>
            <person name="Kuo A."/>
            <person name="Kohler A."/>
            <person name="Murat C."/>
            <person name="Tang N."/>
            <person name="Roy S."/>
            <person name="Loubradou J."/>
            <person name="Henrissat B."/>
            <person name="Grigoriev I.V."/>
            <person name="Corradi N."/>
            <person name="Roux C."/>
            <person name="Martin F.M."/>
        </authorList>
    </citation>
    <scope>NUCLEOTIDE SEQUENCE [LARGE SCALE GENOMIC DNA]</scope>
    <source>
        <strain evidence="2 3">DAOM 227022</strain>
    </source>
</reference>